<organism evidence="2 3">
    <name type="scientific">Gossypium arboreum</name>
    <name type="common">Tree cotton</name>
    <name type="synonym">Gossypium nanking</name>
    <dbReference type="NCBI Taxonomy" id="29729"/>
    <lineage>
        <taxon>Eukaryota</taxon>
        <taxon>Viridiplantae</taxon>
        <taxon>Streptophyta</taxon>
        <taxon>Embryophyta</taxon>
        <taxon>Tracheophyta</taxon>
        <taxon>Spermatophyta</taxon>
        <taxon>Magnoliopsida</taxon>
        <taxon>eudicotyledons</taxon>
        <taxon>Gunneridae</taxon>
        <taxon>Pentapetalae</taxon>
        <taxon>rosids</taxon>
        <taxon>malvids</taxon>
        <taxon>Malvales</taxon>
        <taxon>Malvaceae</taxon>
        <taxon>Malvoideae</taxon>
        <taxon>Gossypium</taxon>
    </lineage>
</organism>
<accession>A0ABR0R2I6</accession>
<keyword evidence="3" id="KW-1185">Reference proteome</keyword>
<evidence type="ECO:0000313" key="2">
    <source>
        <dbReference type="EMBL" id="KAK5845372.1"/>
    </source>
</evidence>
<proteinExistence type="predicted"/>
<dbReference type="PANTHER" id="PTHR46033:SF8">
    <property type="entry name" value="PROTEIN MAINTENANCE OF MERISTEMS-LIKE"/>
    <property type="match status" value="1"/>
</dbReference>
<gene>
    <name evidence="2" type="ORF">PVK06_001545</name>
</gene>
<evidence type="ECO:0000259" key="1">
    <source>
        <dbReference type="Pfam" id="PF10536"/>
    </source>
</evidence>
<name>A0ABR0R2I6_GOSAR</name>
<dbReference type="PANTHER" id="PTHR46033">
    <property type="entry name" value="PROTEIN MAIN-LIKE 2"/>
    <property type="match status" value="1"/>
</dbReference>
<dbReference type="Proteomes" id="UP001358586">
    <property type="component" value="Chromosome 1"/>
</dbReference>
<protein>
    <recommendedName>
        <fullName evidence="1">Aminotransferase-like plant mobile domain-containing protein</fullName>
    </recommendedName>
</protein>
<feature type="domain" description="Aminotransferase-like plant mobile" evidence="1">
    <location>
        <begin position="20"/>
        <end position="126"/>
    </location>
</feature>
<sequence length="127" mass="14602">MPYLDVAKFGSVALLLMFELRVDLISFLVERWHPETHTFHLTCGECTITLEYVALQLRLSIDGYVVMSSSKVFESAMVCYHLFGRSSDDGEARLMSLKFSWLKENFETLSSSAIEWEKMCVARAYIL</sequence>
<dbReference type="InterPro" id="IPR044824">
    <property type="entry name" value="MAIN-like"/>
</dbReference>
<dbReference type="EMBL" id="JARKNE010000001">
    <property type="protein sequence ID" value="KAK5845372.1"/>
    <property type="molecule type" value="Genomic_DNA"/>
</dbReference>
<comment type="caution">
    <text evidence="2">The sequence shown here is derived from an EMBL/GenBank/DDBJ whole genome shotgun (WGS) entry which is preliminary data.</text>
</comment>
<dbReference type="InterPro" id="IPR019557">
    <property type="entry name" value="AminoTfrase-like_pln_mobile"/>
</dbReference>
<evidence type="ECO:0000313" key="3">
    <source>
        <dbReference type="Proteomes" id="UP001358586"/>
    </source>
</evidence>
<dbReference type="Pfam" id="PF10536">
    <property type="entry name" value="PMD"/>
    <property type="match status" value="1"/>
</dbReference>
<reference evidence="2 3" key="1">
    <citation type="submission" date="2023-03" db="EMBL/GenBank/DDBJ databases">
        <title>WGS of Gossypium arboreum.</title>
        <authorList>
            <person name="Yu D."/>
        </authorList>
    </citation>
    <scope>NUCLEOTIDE SEQUENCE [LARGE SCALE GENOMIC DNA]</scope>
    <source>
        <tissue evidence="2">Leaf</tissue>
    </source>
</reference>